<evidence type="ECO:0000256" key="2">
    <source>
        <dbReference type="ARBA" id="ARBA00010388"/>
    </source>
</evidence>
<feature type="region of interest" description="Disordered" evidence="7">
    <location>
        <begin position="101"/>
        <end position="159"/>
    </location>
</feature>
<dbReference type="InterPro" id="IPR050601">
    <property type="entry name" value="CPA3_antiporter_subunitC"/>
</dbReference>
<dbReference type="PANTHER" id="PTHR34583:SF2">
    <property type="entry name" value="ANTIPORTER SUBUNIT MNHC2-RELATED"/>
    <property type="match status" value="1"/>
</dbReference>
<dbReference type="Pfam" id="PF00420">
    <property type="entry name" value="Oxidored_q2"/>
    <property type="match status" value="1"/>
</dbReference>
<keyword evidence="4 8" id="KW-0812">Transmembrane</keyword>
<evidence type="ECO:0000313" key="10">
    <source>
        <dbReference type="Proteomes" id="UP000766595"/>
    </source>
</evidence>
<dbReference type="NCBIfam" id="NF006573">
    <property type="entry name" value="PRK09094.1"/>
    <property type="match status" value="1"/>
</dbReference>
<proteinExistence type="inferred from homology"/>
<dbReference type="AlphaFoldDB" id="A0A947D084"/>
<gene>
    <name evidence="9" type="ORF">KL771_03700</name>
</gene>
<dbReference type="GO" id="GO:0005886">
    <property type="term" value="C:plasma membrane"/>
    <property type="evidence" value="ECO:0007669"/>
    <property type="project" value="UniProtKB-SubCell"/>
</dbReference>
<accession>A0A947D084</accession>
<sequence length="159" mass="16420">MEILVAAAIGLTTATGLTMMLRGSTFPVIVGLTFLSYAVNLFLFAMGRLAANRAPIVGTVPDPVDPLPQALVLTAIVISFGMTALIVVLALRGFLETGSDAVDLDRGDADDDDDLADEAPVSAPEPVAASEQANRFFREPPAPASTPALARSAAPEGRA</sequence>
<evidence type="ECO:0000256" key="4">
    <source>
        <dbReference type="ARBA" id="ARBA00022692"/>
    </source>
</evidence>
<feature type="transmembrane region" description="Helical" evidence="8">
    <location>
        <begin position="26"/>
        <end position="49"/>
    </location>
</feature>
<comment type="similarity">
    <text evidence="2">Belongs to the CPA3 antiporters (TC 2.A.63) subunit C family.</text>
</comment>
<evidence type="ECO:0000256" key="3">
    <source>
        <dbReference type="ARBA" id="ARBA00022475"/>
    </source>
</evidence>
<evidence type="ECO:0000256" key="7">
    <source>
        <dbReference type="SAM" id="MobiDB-lite"/>
    </source>
</evidence>
<keyword evidence="5 8" id="KW-1133">Transmembrane helix</keyword>
<keyword evidence="6 8" id="KW-0472">Membrane</keyword>
<dbReference type="EMBL" id="JAHHZF010000002">
    <property type="protein sequence ID" value="MBT9288538.1"/>
    <property type="molecule type" value="Genomic_DNA"/>
</dbReference>
<feature type="compositionally biased region" description="Acidic residues" evidence="7">
    <location>
        <begin position="108"/>
        <end position="117"/>
    </location>
</feature>
<dbReference type="Proteomes" id="UP000766595">
    <property type="component" value="Unassembled WGS sequence"/>
</dbReference>
<name>A0A947D084_9HYPH</name>
<feature type="transmembrane region" description="Helical" evidence="8">
    <location>
        <begin position="70"/>
        <end position="95"/>
    </location>
</feature>
<reference evidence="9 10" key="1">
    <citation type="submission" date="2021-06" db="EMBL/GenBank/DDBJ databases">
        <authorList>
            <person name="Grouzdev D.S."/>
            <person name="Koziaeva V."/>
        </authorList>
    </citation>
    <scope>NUCLEOTIDE SEQUENCE [LARGE SCALE GENOMIC DNA]</scope>
    <source>
        <strain evidence="9 10">22</strain>
    </source>
</reference>
<feature type="compositionally biased region" description="Low complexity" evidence="7">
    <location>
        <begin position="118"/>
        <end position="131"/>
    </location>
</feature>
<evidence type="ECO:0000256" key="1">
    <source>
        <dbReference type="ARBA" id="ARBA00004651"/>
    </source>
</evidence>
<comment type="caution">
    <text evidence="9">The sequence shown here is derived from an EMBL/GenBank/DDBJ whole genome shotgun (WGS) entry which is preliminary data.</text>
</comment>
<comment type="subcellular location">
    <subcellularLocation>
        <location evidence="1">Cell membrane</location>
        <topology evidence="1">Multi-pass membrane protein</topology>
    </subcellularLocation>
</comment>
<keyword evidence="10" id="KW-1185">Reference proteome</keyword>
<dbReference type="InterPro" id="IPR039428">
    <property type="entry name" value="NUOK/Mnh_C1-like"/>
</dbReference>
<organism evidence="9 10">
    <name type="scientific">Prosthecodimorpha staleyi</name>
    <dbReference type="NCBI Taxonomy" id="2840188"/>
    <lineage>
        <taxon>Bacteria</taxon>
        <taxon>Pseudomonadati</taxon>
        <taxon>Pseudomonadota</taxon>
        <taxon>Alphaproteobacteria</taxon>
        <taxon>Hyphomicrobiales</taxon>
        <taxon>Ancalomicrobiaceae</taxon>
        <taxon>Prosthecodimorpha</taxon>
    </lineage>
</organism>
<evidence type="ECO:0000256" key="5">
    <source>
        <dbReference type="ARBA" id="ARBA00022989"/>
    </source>
</evidence>
<evidence type="ECO:0000256" key="8">
    <source>
        <dbReference type="SAM" id="Phobius"/>
    </source>
</evidence>
<keyword evidence="3" id="KW-1003">Cell membrane</keyword>
<dbReference type="PANTHER" id="PTHR34583">
    <property type="entry name" value="ANTIPORTER SUBUNIT MNHC2-RELATED"/>
    <property type="match status" value="1"/>
</dbReference>
<protein>
    <submittedName>
        <fullName evidence="9">Na+/H+ antiporter subunit C</fullName>
    </submittedName>
</protein>
<dbReference type="Gene3D" id="1.10.287.3510">
    <property type="match status" value="1"/>
</dbReference>
<evidence type="ECO:0000313" key="9">
    <source>
        <dbReference type="EMBL" id="MBT9288538.1"/>
    </source>
</evidence>
<evidence type="ECO:0000256" key="6">
    <source>
        <dbReference type="ARBA" id="ARBA00023136"/>
    </source>
</evidence>